<dbReference type="EMBL" id="GBXM01006072">
    <property type="protein sequence ID" value="JAI02506.1"/>
    <property type="molecule type" value="Transcribed_RNA"/>
</dbReference>
<name>A0A0E9XKZ5_ANGAN</name>
<proteinExistence type="predicted"/>
<keyword evidence="1" id="KW-0812">Transmembrane</keyword>
<evidence type="ECO:0000313" key="2">
    <source>
        <dbReference type="EMBL" id="JAI02506.1"/>
    </source>
</evidence>
<protein>
    <submittedName>
        <fullName evidence="2">Uncharacterized protein</fullName>
    </submittedName>
</protein>
<feature type="transmembrane region" description="Helical" evidence="1">
    <location>
        <begin position="12"/>
        <end position="31"/>
    </location>
</feature>
<sequence>MLQQCKFPRESIKYYYYYYYYYYLITLLVFIT</sequence>
<keyword evidence="1" id="KW-1133">Transmembrane helix</keyword>
<reference evidence="2" key="1">
    <citation type="submission" date="2014-11" db="EMBL/GenBank/DDBJ databases">
        <authorList>
            <person name="Amaro Gonzalez C."/>
        </authorList>
    </citation>
    <scope>NUCLEOTIDE SEQUENCE</scope>
</reference>
<dbReference type="AlphaFoldDB" id="A0A0E9XKZ5"/>
<organism evidence="2">
    <name type="scientific">Anguilla anguilla</name>
    <name type="common">European freshwater eel</name>
    <name type="synonym">Muraena anguilla</name>
    <dbReference type="NCBI Taxonomy" id="7936"/>
    <lineage>
        <taxon>Eukaryota</taxon>
        <taxon>Metazoa</taxon>
        <taxon>Chordata</taxon>
        <taxon>Craniata</taxon>
        <taxon>Vertebrata</taxon>
        <taxon>Euteleostomi</taxon>
        <taxon>Actinopterygii</taxon>
        <taxon>Neopterygii</taxon>
        <taxon>Teleostei</taxon>
        <taxon>Anguilliformes</taxon>
        <taxon>Anguillidae</taxon>
        <taxon>Anguilla</taxon>
    </lineage>
</organism>
<accession>A0A0E9XKZ5</accession>
<evidence type="ECO:0000256" key="1">
    <source>
        <dbReference type="SAM" id="Phobius"/>
    </source>
</evidence>
<keyword evidence="1" id="KW-0472">Membrane</keyword>
<reference evidence="2" key="2">
    <citation type="journal article" date="2015" name="Fish Shellfish Immunol.">
        <title>Early steps in the European eel (Anguilla anguilla)-Vibrio vulnificus interaction in the gills: Role of the RtxA13 toxin.</title>
        <authorList>
            <person name="Callol A."/>
            <person name="Pajuelo D."/>
            <person name="Ebbesson L."/>
            <person name="Teles M."/>
            <person name="MacKenzie S."/>
            <person name="Amaro C."/>
        </authorList>
    </citation>
    <scope>NUCLEOTIDE SEQUENCE</scope>
</reference>